<dbReference type="FunFam" id="1.25.40.10:FF:000062">
    <property type="entry name" value="Signal recognition particle subunit SRP72"/>
    <property type="match status" value="1"/>
</dbReference>
<evidence type="ECO:0000256" key="10">
    <source>
        <dbReference type="ARBA" id="ARBA00023274"/>
    </source>
</evidence>
<dbReference type="InterPro" id="IPR031545">
    <property type="entry name" value="SRP72_TPR-like"/>
</dbReference>
<evidence type="ECO:0000256" key="9">
    <source>
        <dbReference type="ARBA" id="ARBA00023135"/>
    </source>
</evidence>
<feature type="domain" description="Signal recognition particle SRP72 subunit RNA-binding" evidence="13">
    <location>
        <begin position="538"/>
        <end position="589"/>
    </location>
</feature>
<protein>
    <recommendedName>
        <fullName evidence="4 11">Signal recognition particle subunit SRP72</fullName>
    </recommendedName>
</protein>
<dbReference type="SMART" id="SM00028">
    <property type="entry name" value="TPR"/>
    <property type="match status" value="5"/>
</dbReference>
<evidence type="ECO:0000256" key="8">
    <source>
        <dbReference type="ARBA" id="ARBA00022824"/>
    </source>
</evidence>
<evidence type="ECO:0000256" key="6">
    <source>
        <dbReference type="ARBA" id="ARBA00022737"/>
    </source>
</evidence>
<sequence>MSSADKSAVTLSQLFAELSRFEEMSDFETALKVTEKILKEDKENQKAIECQIVCQIQLGLFQEAINGINHCDQNLLQQLLYEKAYCEYRLNYVNEAIDTLDSIKEPDFRAKELRAQALYRLERFDECFDQYLDLIKNSDDDYEDERETNLAAVVASLSINGKEESIKSKPQIEEQTYELIYNKACALLGSHRYEEALQKLNSAEDMCRKTLEEDGATEEEIESELAIIRTQIAYCYQLQKKDETALRMYNQILKQKPNDSALLAVVSNNVVSINKDQNVFDSKKKMKTALSETLESKLFQLQRQTILFNNCLLLLHTNQSDSVRKQLEEIKKKFPQQISETILLEAALLCKEKKVLEAIKFLRNATQENSNLSLEVSLVLTQLLIKNGDISDSCRVLRSLGENTYKPGVISTLIALYLHLDDKTSATSLLTEAVKWYEKNMADSPQLYALYRENARFLMETNQPEAAVKLLERLRKNNPQNPKIVSLLISAYSQFNPQKANEISKDLPPIESIINEIDVEQLETSNWSLGAKYVKKTTKTETPNTNPNVKIEKKKKKKKKIRLPKNYDPKVEPDPERWLPRYERSTYKKKKDKRGQQSVGKGTQGAVGEIDPKVMTPKVTTATVSSPQGPRQQRPTQKKKKKTQRR</sequence>
<keyword evidence="9 11" id="KW-0733">Signal recognition particle</keyword>
<evidence type="ECO:0000313" key="14">
    <source>
        <dbReference type="EMBL" id="CAD7649300.1"/>
    </source>
</evidence>
<organism evidence="14">
    <name type="scientific">Oppiella nova</name>
    <dbReference type="NCBI Taxonomy" id="334625"/>
    <lineage>
        <taxon>Eukaryota</taxon>
        <taxon>Metazoa</taxon>
        <taxon>Ecdysozoa</taxon>
        <taxon>Arthropoda</taxon>
        <taxon>Chelicerata</taxon>
        <taxon>Arachnida</taxon>
        <taxon>Acari</taxon>
        <taxon>Acariformes</taxon>
        <taxon>Sarcoptiformes</taxon>
        <taxon>Oribatida</taxon>
        <taxon>Brachypylina</taxon>
        <taxon>Oppioidea</taxon>
        <taxon>Oppiidae</taxon>
        <taxon>Oppiella</taxon>
    </lineage>
</organism>
<keyword evidence="15" id="KW-1185">Reference proteome</keyword>
<dbReference type="InterPro" id="IPR019734">
    <property type="entry name" value="TPR_rpt"/>
</dbReference>
<feature type="compositionally biased region" description="Low complexity" evidence="12">
    <location>
        <begin position="540"/>
        <end position="549"/>
    </location>
</feature>
<dbReference type="PANTHER" id="PTHR14094:SF9">
    <property type="entry name" value="SIGNAL RECOGNITION PARTICLE SUBUNIT SRP72"/>
    <property type="match status" value="1"/>
</dbReference>
<evidence type="ECO:0000256" key="2">
    <source>
        <dbReference type="ARBA" id="ARBA00004496"/>
    </source>
</evidence>
<dbReference type="EMBL" id="CAJPVJ010003565">
    <property type="protein sequence ID" value="CAG2167718.1"/>
    <property type="molecule type" value="Genomic_DNA"/>
</dbReference>
<evidence type="ECO:0000256" key="5">
    <source>
        <dbReference type="ARBA" id="ARBA00022490"/>
    </source>
</evidence>
<dbReference type="GO" id="GO:0043022">
    <property type="term" value="F:ribosome binding"/>
    <property type="evidence" value="ECO:0007669"/>
    <property type="project" value="TreeGrafter"/>
</dbReference>
<dbReference type="AlphaFoldDB" id="A0A7R9LZ41"/>
<dbReference type="Gene3D" id="1.25.40.10">
    <property type="entry name" value="Tetratricopeptide repeat domain"/>
    <property type="match status" value="4"/>
</dbReference>
<feature type="compositionally biased region" description="Basic residues" evidence="12">
    <location>
        <begin position="636"/>
        <end position="646"/>
    </location>
</feature>
<dbReference type="OrthoDB" id="5421607at2759"/>
<keyword evidence="7" id="KW-0802">TPR repeat</keyword>
<dbReference type="PIRSF" id="PIRSF038922">
    <property type="entry name" value="SRP72"/>
    <property type="match status" value="1"/>
</dbReference>
<dbReference type="Proteomes" id="UP000728032">
    <property type="component" value="Unassembled WGS sequence"/>
</dbReference>
<dbReference type="Pfam" id="PF17004">
    <property type="entry name" value="SRP_TPR_like"/>
    <property type="match status" value="1"/>
</dbReference>
<comment type="similarity">
    <text evidence="3 11">Belongs to the SRP72 family.</text>
</comment>
<feature type="compositionally biased region" description="Polar residues" evidence="12">
    <location>
        <begin position="618"/>
        <end position="629"/>
    </location>
</feature>
<evidence type="ECO:0000256" key="4">
    <source>
        <dbReference type="ARBA" id="ARBA00018350"/>
    </source>
</evidence>
<dbReference type="GO" id="GO:0005783">
    <property type="term" value="C:endoplasmic reticulum"/>
    <property type="evidence" value="ECO:0007669"/>
    <property type="project" value="UniProtKB-SubCell"/>
</dbReference>
<comment type="subcellular location">
    <subcellularLocation>
        <location evidence="2 11">Cytoplasm</location>
    </subcellularLocation>
    <subcellularLocation>
        <location evidence="1">Endoplasmic reticulum</location>
    </subcellularLocation>
</comment>
<feature type="region of interest" description="Disordered" evidence="12">
    <location>
        <begin position="538"/>
        <end position="646"/>
    </location>
</feature>
<dbReference type="GO" id="GO:0005786">
    <property type="term" value="C:signal recognition particle, endoplasmic reticulum targeting"/>
    <property type="evidence" value="ECO:0007669"/>
    <property type="project" value="UniProtKB-UniRule"/>
</dbReference>
<dbReference type="GO" id="GO:0008312">
    <property type="term" value="F:7S RNA binding"/>
    <property type="evidence" value="ECO:0007669"/>
    <property type="project" value="InterPro"/>
</dbReference>
<dbReference type="InterPro" id="IPR026270">
    <property type="entry name" value="SRP72"/>
</dbReference>
<dbReference type="EMBL" id="OC918390">
    <property type="protein sequence ID" value="CAD7649300.1"/>
    <property type="molecule type" value="Genomic_DNA"/>
</dbReference>
<comment type="function">
    <text evidence="11">Component of the signal recognition particle (SRP) complex, a ribonucleoprotein complex that mediates the cotranslational targeting of secretory and membrane proteins to the endoplasmic reticulum (ER).</text>
</comment>
<dbReference type="PANTHER" id="PTHR14094">
    <property type="entry name" value="SIGNAL RECOGNITION PARTICLE 72"/>
    <property type="match status" value="1"/>
</dbReference>
<keyword evidence="8" id="KW-0256">Endoplasmic reticulum</keyword>
<gene>
    <name evidence="14" type="ORF">ONB1V03_LOCUS7215</name>
</gene>
<evidence type="ECO:0000256" key="11">
    <source>
        <dbReference type="PIRNR" id="PIRNR038922"/>
    </source>
</evidence>
<dbReference type="FunFam" id="1.25.40.10:FF:000191">
    <property type="entry name" value="Signal recognition particle subunit SRP72"/>
    <property type="match status" value="1"/>
</dbReference>
<evidence type="ECO:0000313" key="15">
    <source>
        <dbReference type="Proteomes" id="UP000728032"/>
    </source>
</evidence>
<name>A0A7R9LZ41_9ACAR</name>
<dbReference type="Pfam" id="PF08492">
    <property type="entry name" value="SRP72"/>
    <property type="match status" value="1"/>
</dbReference>
<keyword evidence="6" id="KW-0677">Repeat</keyword>
<keyword evidence="10 11" id="KW-0687">Ribonucleoprotein</keyword>
<feature type="compositionally biased region" description="Basic residues" evidence="12">
    <location>
        <begin position="552"/>
        <end position="563"/>
    </location>
</feature>
<keyword evidence="5 11" id="KW-0963">Cytoplasm</keyword>
<feature type="compositionally biased region" description="Basic and acidic residues" evidence="12">
    <location>
        <begin position="565"/>
        <end position="586"/>
    </location>
</feature>
<evidence type="ECO:0000256" key="12">
    <source>
        <dbReference type="SAM" id="MobiDB-lite"/>
    </source>
</evidence>
<evidence type="ECO:0000256" key="1">
    <source>
        <dbReference type="ARBA" id="ARBA00004240"/>
    </source>
</evidence>
<dbReference type="SUPFAM" id="SSF48452">
    <property type="entry name" value="TPR-like"/>
    <property type="match status" value="2"/>
</dbReference>
<dbReference type="InterPro" id="IPR013699">
    <property type="entry name" value="Signal_recog_part_SRP72_RNA-bd"/>
</dbReference>
<reference evidence="14" key="1">
    <citation type="submission" date="2020-11" db="EMBL/GenBank/DDBJ databases">
        <authorList>
            <person name="Tran Van P."/>
        </authorList>
    </citation>
    <scope>NUCLEOTIDE SEQUENCE</scope>
</reference>
<dbReference type="InterPro" id="IPR011990">
    <property type="entry name" value="TPR-like_helical_dom_sf"/>
</dbReference>
<proteinExistence type="inferred from homology"/>
<evidence type="ECO:0000256" key="7">
    <source>
        <dbReference type="ARBA" id="ARBA00022803"/>
    </source>
</evidence>
<dbReference type="GO" id="GO:0006614">
    <property type="term" value="P:SRP-dependent cotranslational protein targeting to membrane"/>
    <property type="evidence" value="ECO:0007669"/>
    <property type="project" value="UniProtKB-UniRule"/>
</dbReference>
<evidence type="ECO:0000259" key="13">
    <source>
        <dbReference type="Pfam" id="PF08492"/>
    </source>
</evidence>
<evidence type="ECO:0000256" key="3">
    <source>
        <dbReference type="ARBA" id="ARBA00007676"/>
    </source>
</evidence>
<accession>A0A7R9LZ41</accession>
<dbReference type="Pfam" id="PF14559">
    <property type="entry name" value="TPR_19"/>
    <property type="match status" value="1"/>
</dbReference>